<dbReference type="InterPro" id="IPR004136">
    <property type="entry name" value="NMO"/>
</dbReference>
<dbReference type="PANTHER" id="PTHR32332">
    <property type="entry name" value="2-NITROPROPANE DIOXYGENASE"/>
    <property type="match status" value="1"/>
</dbReference>
<gene>
    <name evidence="4" type="ORF">BS50DRAFT_585430</name>
</gene>
<dbReference type="Pfam" id="PF03060">
    <property type="entry name" value="NMO"/>
    <property type="match status" value="1"/>
</dbReference>
<evidence type="ECO:0000313" key="5">
    <source>
        <dbReference type="Proteomes" id="UP000240883"/>
    </source>
</evidence>
<dbReference type="Gene3D" id="3.20.20.70">
    <property type="entry name" value="Aldolase class I"/>
    <property type="match status" value="1"/>
</dbReference>
<dbReference type="SUPFAM" id="SSF51412">
    <property type="entry name" value="Inosine monophosphate dehydrogenase (IMPDH)"/>
    <property type="match status" value="1"/>
</dbReference>
<name>A0A2T2NWY6_CORCC</name>
<sequence length="365" mass="38774">MSPSPLTTPLTALLGVQHPIMLAGMDQVAGPKLAAAVANAGGFGTLGGARYSPQMLREMIAELKEDLKDKNAPFGVDLLLPQVGGSARKTNLIVLWYDYLKGNLEEMLEIVIESGAKLFVSAVGVAPEWAIEKLHKAGVLYMNMVGHPKHVHKACRAGADIICAQGGEAGGHTGDIPTSVLTPACADICKQYTSPMTGKPVLLVSAGGVNDGRSVAAALMLGASGVWVGTRFITAVESKAPEAAKKQVIDAGYDSWIKSTIWSGRPLRALRNSYIDDWENNRQAEIKYLTSKGIVPLEHELDRLHKDGKLTEEIMDAAELRPIGIVAGSVNKAGQTAAEIVREIVHETVTALNQAPDFVNASAKL</sequence>
<proteinExistence type="predicted"/>
<evidence type="ECO:0000256" key="2">
    <source>
        <dbReference type="ARBA" id="ARBA00022643"/>
    </source>
</evidence>
<reference evidence="4 5" key="1">
    <citation type="journal article" date="2018" name="Front. Microbiol.">
        <title>Genome-Wide Analysis of Corynespora cassiicola Leaf Fall Disease Putative Effectors.</title>
        <authorList>
            <person name="Lopez D."/>
            <person name="Ribeiro S."/>
            <person name="Label P."/>
            <person name="Fumanal B."/>
            <person name="Venisse J.S."/>
            <person name="Kohler A."/>
            <person name="de Oliveira R.R."/>
            <person name="Labutti K."/>
            <person name="Lipzen A."/>
            <person name="Lail K."/>
            <person name="Bauer D."/>
            <person name="Ohm R.A."/>
            <person name="Barry K.W."/>
            <person name="Spatafora J."/>
            <person name="Grigoriev I.V."/>
            <person name="Martin F.M."/>
            <person name="Pujade-Renaud V."/>
        </authorList>
    </citation>
    <scope>NUCLEOTIDE SEQUENCE [LARGE SCALE GENOMIC DNA]</scope>
    <source>
        <strain evidence="4 5">Philippines</strain>
    </source>
</reference>
<accession>A0A2T2NWY6</accession>
<dbReference type="Proteomes" id="UP000240883">
    <property type="component" value="Unassembled WGS sequence"/>
</dbReference>
<dbReference type="EMBL" id="KZ678132">
    <property type="protein sequence ID" value="PSN69932.1"/>
    <property type="molecule type" value="Genomic_DNA"/>
</dbReference>
<dbReference type="AlphaFoldDB" id="A0A2T2NWY6"/>
<keyword evidence="5" id="KW-1185">Reference proteome</keyword>
<organism evidence="4 5">
    <name type="scientific">Corynespora cassiicola Philippines</name>
    <dbReference type="NCBI Taxonomy" id="1448308"/>
    <lineage>
        <taxon>Eukaryota</taxon>
        <taxon>Fungi</taxon>
        <taxon>Dikarya</taxon>
        <taxon>Ascomycota</taxon>
        <taxon>Pezizomycotina</taxon>
        <taxon>Dothideomycetes</taxon>
        <taxon>Pleosporomycetidae</taxon>
        <taxon>Pleosporales</taxon>
        <taxon>Corynesporascaceae</taxon>
        <taxon>Corynespora</taxon>
    </lineage>
</organism>
<dbReference type="GO" id="GO:0018580">
    <property type="term" value="F:nitronate monooxygenase activity"/>
    <property type="evidence" value="ECO:0007669"/>
    <property type="project" value="InterPro"/>
</dbReference>
<keyword evidence="2" id="KW-0288">FMN</keyword>
<evidence type="ECO:0000256" key="1">
    <source>
        <dbReference type="ARBA" id="ARBA00022630"/>
    </source>
</evidence>
<dbReference type="PANTHER" id="PTHR32332:SF31">
    <property type="entry name" value="2-NITROPROPANE DIOXYGENASE FAMILY, PUTATIVE (AFU_ORTHOLOGUE AFUA_2G09850)-RELATED"/>
    <property type="match status" value="1"/>
</dbReference>
<dbReference type="STRING" id="1448308.A0A2T2NWY6"/>
<dbReference type="InterPro" id="IPR013785">
    <property type="entry name" value="Aldolase_TIM"/>
</dbReference>
<keyword evidence="3" id="KW-0560">Oxidoreductase</keyword>
<dbReference type="CDD" id="cd04730">
    <property type="entry name" value="NPD_like"/>
    <property type="match status" value="1"/>
</dbReference>
<protein>
    <submittedName>
        <fullName evidence="4">2-nitropropane dioxygenase</fullName>
    </submittedName>
</protein>
<dbReference type="GO" id="GO:0051213">
    <property type="term" value="F:dioxygenase activity"/>
    <property type="evidence" value="ECO:0007669"/>
    <property type="project" value="UniProtKB-KW"/>
</dbReference>
<dbReference type="OrthoDB" id="10265891at2759"/>
<evidence type="ECO:0000256" key="3">
    <source>
        <dbReference type="ARBA" id="ARBA00023002"/>
    </source>
</evidence>
<evidence type="ECO:0000313" key="4">
    <source>
        <dbReference type="EMBL" id="PSN69932.1"/>
    </source>
</evidence>
<keyword evidence="1" id="KW-0285">Flavoprotein</keyword>
<keyword evidence="4" id="KW-0223">Dioxygenase</keyword>